<dbReference type="Pfam" id="PF00521">
    <property type="entry name" value="DNA_topoisoIV"/>
    <property type="match status" value="1"/>
</dbReference>
<dbReference type="InterPro" id="IPR013758">
    <property type="entry name" value="Topo_IIA_A/C_ab"/>
</dbReference>
<dbReference type="Gene3D" id="3.30.1360.40">
    <property type="match status" value="1"/>
</dbReference>
<evidence type="ECO:0000256" key="5">
    <source>
        <dbReference type="ARBA" id="ARBA00023125"/>
    </source>
</evidence>
<feature type="active site" description="O-(5'-phospho-DNA)-tyrosine intermediate" evidence="7">
    <location>
        <position position="130"/>
    </location>
</feature>
<dbReference type="Gene3D" id="1.10.268.10">
    <property type="entry name" value="Topoisomerase, domain 3"/>
    <property type="match status" value="1"/>
</dbReference>
<dbReference type="InterPro" id="IPR035516">
    <property type="entry name" value="Gyrase/topoIV_suA_C"/>
</dbReference>
<dbReference type="Pfam" id="PF03989">
    <property type="entry name" value="DNA_gyraseA_C"/>
    <property type="match status" value="2"/>
</dbReference>
<dbReference type="InterPro" id="IPR013760">
    <property type="entry name" value="Topo_IIA-like_dom_sf"/>
</dbReference>
<comment type="similarity">
    <text evidence="2">Belongs to the type II topoisomerase GyrA/ParC subunit family.</text>
</comment>
<feature type="domain" description="Topo IIA-type catalytic" evidence="9">
    <location>
        <begin position="43"/>
        <end position="509"/>
    </location>
</feature>
<dbReference type="SMART" id="SM00434">
    <property type="entry name" value="TOP4c"/>
    <property type="match status" value="1"/>
</dbReference>
<dbReference type="CDD" id="cd00187">
    <property type="entry name" value="TOP4c"/>
    <property type="match status" value="1"/>
</dbReference>
<dbReference type="GO" id="GO:0005524">
    <property type="term" value="F:ATP binding"/>
    <property type="evidence" value="ECO:0007669"/>
    <property type="project" value="InterPro"/>
</dbReference>
<dbReference type="AlphaFoldDB" id="A0A3A5M379"/>
<comment type="caution">
    <text evidence="10">The sequence shown here is derived from an EMBL/GenBank/DDBJ whole genome shotgun (WGS) entry which is preliminary data.</text>
</comment>
<name>A0A3A5M379_9MICC</name>
<keyword evidence="5 7" id="KW-0238">DNA-binding</keyword>
<dbReference type="PANTHER" id="PTHR43493:SF5">
    <property type="entry name" value="DNA GYRASE SUBUNIT A, CHLOROPLASTIC_MITOCHONDRIAL"/>
    <property type="match status" value="1"/>
</dbReference>
<organism evidence="10 11">
    <name type="scientific">Arthrobacter cheniae</name>
    <dbReference type="NCBI Taxonomy" id="1258888"/>
    <lineage>
        <taxon>Bacteria</taxon>
        <taxon>Bacillati</taxon>
        <taxon>Actinomycetota</taxon>
        <taxon>Actinomycetes</taxon>
        <taxon>Micrococcales</taxon>
        <taxon>Micrococcaceae</taxon>
        <taxon>Arthrobacter</taxon>
    </lineage>
</organism>
<reference evidence="10 11" key="1">
    <citation type="submission" date="2018-09" db="EMBL/GenBank/DDBJ databases">
        <title>Novel species of Arthrobacter.</title>
        <authorList>
            <person name="Liu Q."/>
            <person name="Xin Y.-H."/>
        </authorList>
    </citation>
    <scope>NUCLEOTIDE SEQUENCE [LARGE SCALE GENOMIC DNA]</scope>
    <source>
        <strain evidence="10 11">Hz2</strain>
    </source>
</reference>
<dbReference type="PANTHER" id="PTHR43493">
    <property type="entry name" value="DNA GYRASE/TOPOISOMERASE SUBUNIT A"/>
    <property type="match status" value="1"/>
</dbReference>
<proteinExistence type="inferred from homology"/>
<keyword evidence="4 7" id="KW-0799">Topoisomerase</keyword>
<accession>A0A3A5M379</accession>
<evidence type="ECO:0000256" key="4">
    <source>
        <dbReference type="ARBA" id="ARBA00023029"/>
    </source>
</evidence>
<dbReference type="Gene3D" id="3.90.199.10">
    <property type="entry name" value="Topoisomerase II, domain 5"/>
    <property type="match status" value="1"/>
</dbReference>
<dbReference type="GO" id="GO:0003677">
    <property type="term" value="F:DNA binding"/>
    <property type="evidence" value="ECO:0007669"/>
    <property type="project" value="UniProtKB-UniRule"/>
</dbReference>
<dbReference type="SUPFAM" id="SSF56719">
    <property type="entry name" value="Type II DNA topoisomerase"/>
    <property type="match status" value="1"/>
</dbReference>
<keyword evidence="6 7" id="KW-0413">Isomerase</keyword>
<evidence type="ECO:0000256" key="7">
    <source>
        <dbReference type="PROSITE-ProRule" id="PRU01384"/>
    </source>
</evidence>
<dbReference type="InterPro" id="IPR050220">
    <property type="entry name" value="Type_II_DNA_Topoisomerases"/>
</dbReference>
<dbReference type="FunFam" id="1.10.268.10:FF:000001">
    <property type="entry name" value="DNA gyrase subunit A"/>
    <property type="match status" value="1"/>
</dbReference>
<evidence type="ECO:0000256" key="2">
    <source>
        <dbReference type="ARBA" id="ARBA00008263"/>
    </source>
</evidence>
<dbReference type="OrthoDB" id="9806486at2"/>
<evidence type="ECO:0000313" key="11">
    <source>
        <dbReference type="Proteomes" id="UP000272560"/>
    </source>
</evidence>
<protein>
    <recommendedName>
        <fullName evidence="3">DNA topoisomerase (ATP-hydrolyzing)</fullName>
        <ecNumber evidence="3">5.6.2.2</ecNumber>
    </recommendedName>
</protein>
<keyword evidence="11" id="KW-1185">Reference proteome</keyword>
<dbReference type="Gene3D" id="2.120.10.90">
    <property type="entry name" value="DNA gyrase/topoisomerase IV, subunit A, C-terminal"/>
    <property type="match status" value="1"/>
</dbReference>
<evidence type="ECO:0000256" key="8">
    <source>
        <dbReference type="SAM" id="MobiDB-lite"/>
    </source>
</evidence>
<comment type="catalytic activity">
    <reaction evidence="1 7">
        <text>ATP-dependent breakage, passage and rejoining of double-stranded DNA.</text>
        <dbReference type="EC" id="5.6.2.2"/>
    </reaction>
</comment>
<evidence type="ECO:0000259" key="9">
    <source>
        <dbReference type="PROSITE" id="PS52040"/>
    </source>
</evidence>
<dbReference type="GO" id="GO:0009330">
    <property type="term" value="C:DNA topoisomerase type II (double strand cut, ATP-hydrolyzing) complex"/>
    <property type="evidence" value="ECO:0007669"/>
    <property type="project" value="TreeGrafter"/>
</dbReference>
<dbReference type="Proteomes" id="UP000272560">
    <property type="component" value="Unassembled WGS sequence"/>
</dbReference>
<dbReference type="InterPro" id="IPR002205">
    <property type="entry name" value="Topo_IIA_dom_A"/>
</dbReference>
<dbReference type="InterPro" id="IPR006691">
    <property type="entry name" value="GyrA/parC_rep"/>
</dbReference>
<evidence type="ECO:0000256" key="6">
    <source>
        <dbReference type="ARBA" id="ARBA00023235"/>
    </source>
</evidence>
<dbReference type="GO" id="GO:0005737">
    <property type="term" value="C:cytoplasm"/>
    <property type="evidence" value="ECO:0007669"/>
    <property type="project" value="TreeGrafter"/>
</dbReference>
<dbReference type="NCBIfam" id="NF004044">
    <property type="entry name" value="PRK05561.1"/>
    <property type="match status" value="1"/>
</dbReference>
<evidence type="ECO:0000313" key="10">
    <source>
        <dbReference type="EMBL" id="RJT79228.1"/>
    </source>
</evidence>
<dbReference type="PROSITE" id="PS52040">
    <property type="entry name" value="TOPO_IIA"/>
    <property type="match status" value="1"/>
</dbReference>
<dbReference type="SUPFAM" id="SSF101904">
    <property type="entry name" value="GyrA/ParC C-terminal domain-like"/>
    <property type="match status" value="1"/>
</dbReference>
<dbReference type="FunFam" id="3.30.1360.40:FF:000002">
    <property type="entry name" value="DNA gyrase subunit A"/>
    <property type="match status" value="1"/>
</dbReference>
<dbReference type="InterPro" id="IPR013757">
    <property type="entry name" value="Topo_IIA_A_a_sf"/>
</dbReference>
<dbReference type="GO" id="GO:0034335">
    <property type="term" value="F:DNA negative supercoiling activity"/>
    <property type="evidence" value="ECO:0007669"/>
    <property type="project" value="UniProtKB-ARBA"/>
</dbReference>
<dbReference type="GO" id="GO:0006265">
    <property type="term" value="P:DNA topological change"/>
    <property type="evidence" value="ECO:0007669"/>
    <property type="project" value="UniProtKB-UniRule"/>
</dbReference>
<dbReference type="RefSeq" id="WP_120149172.1">
    <property type="nucleotide sequence ID" value="NZ_QZVT01000005.1"/>
</dbReference>
<feature type="region of interest" description="Disordered" evidence="8">
    <location>
        <begin position="835"/>
        <end position="877"/>
    </location>
</feature>
<dbReference type="EC" id="5.6.2.2" evidence="3"/>
<gene>
    <name evidence="10" type="ORF">D6T63_11515</name>
</gene>
<evidence type="ECO:0000256" key="1">
    <source>
        <dbReference type="ARBA" id="ARBA00000185"/>
    </source>
</evidence>
<sequence length="877" mass="93695">MARRQTPALPEDFTEKIIDVDVEAEMEESFLEYAYSVIYSRALPDARDGLKPVQRRILYMMSDMGLRPDRGHVKSARVVGEVMGKLHPHGDSAIYDAMVRMAQDFSLRLPLIDGHGNFGSLDDGPAAARYTEARLAAAALTMTNHLDEDVVDFIPNYDNSLDQPEVLPAAFPNLLVNGASGIAVGMATNMPPHNLGEVVAAARHLIANPDAPLEDLMRFVPGPDLPSGGKIVGLDGVRDAYATGRGSFKTRATVKVEQLSARRTGLVVTELPYTVGPEKVIERIKDAVNAKKLQGISDIVDLTDRKHGLRLVIELKNGFNPNAVLAQLYRFTPMEDSFGINNVALVDGQPRTLGLLELLKVYVAHRILVVRRRTSYRLQRKRDRLHLVEGLLIAILDIDEVIQVIRSSDESSAARERLMSIYDLTEIQANYILELRLRQLTKYSRIELEKEQEQLRLEIAELEGILGSEERLRTLVSDELAALSEQFATPRRTVLLESEAAAPLKGSTLPAPAGKGAKAIMPLEISDDPCWVLLSASGQLARTSDRQPLADGQRIKHDAFRSVLASTARGEVGAITSAGRMIRLQVMDMPALPPTAGVPNLAGGVPSSEFITLERGERLVGLAPLGAVVALGTAQGVVKRVQPDYPLNRDDWEVISLKPKDTVVGVATAADQDDLVFITRTAQLLRFPASAVRPQGRTAGGMAGIKLAAGDTVLHFGAIASGDDQGVVVTVTAAGSTLPGTSAGSAKVTELSEYPVKGRATAGVRAHRFLRGEEALSLAWAGHGPARAASANGVARALPTEHGRRDGSGVPLTQQIDAVGPALLGLLDASGTGVRPAGGSIGPSADGPAGGVRIIDGSASADRMPDDGPDDAQGTLL</sequence>
<dbReference type="EMBL" id="QZVT01000005">
    <property type="protein sequence ID" value="RJT79228.1"/>
    <property type="molecule type" value="Genomic_DNA"/>
</dbReference>
<evidence type="ECO:0000256" key="3">
    <source>
        <dbReference type="ARBA" id="ARBA00012895"/>
    </source>
</evidence>